<comment type="caution">
    <text evidence="1">The sequence shown here is derived from an EMBL/GenBank/DDBJ whole genome shotgun (WGS) entry which is preliminary data.</text>
</comment>
<gene>
    <name evidence="1" type="ORF">DIZ78_01360</name>
</gene>
<evidence type="ECO:0000313" key="2">
    <source>
        <dbReference type="Proteomes" id="UP000254771"/>
    </source>
</evidence>
<dbReference type="Proteomes" id="UP000254771">
    <property type="component" value="Unassembled WGS sequence"/>
</dbReference>
<name>A0A370DTP6_9GAMM</name>
<dbReference type="AlphaFoldDB" id="A0A370DTP6"/>
<evidence type="ECO:0000313" key="1">
    <source>
        <dbReference type="EMBL" id="RDH88607.1"/>
    </source>
</evidence>
<dbReference type="InterPro" id="IPR021804">
    <property type="entry name" value="DUF3375"/>
</dbReference>
<proteinExistence type="predicted"/>
<accession>A0A370DTP6</accession>
<protein>
    <submittedName>
        <fullName evidence="1">DUF3375 domain-containing protein</fullName>
    </submittedName>
</protein>
<organism evidence="1 2">
    <name type="scientific">endosymbiont of Escarpia spicata</name>
    <dbReference type="NCBI Taxonomy" id="2200908"/>
    <lineage>
        <taxon>Bacteria</taxon>
        <taxon>Pseudomonadati</taxon>
        <taxon>Pseudomonadota</taxon>
        <taxon>Gammaproteobacteria</taxon>
        <taxon>sulfur-oxidizing symbionts</taxon>
    </lineage>
</organism>
<reference evidence="1 2" key="1">
    <citation type="journal article" date="2018" name="ISME J.">
        <title>Endosymbiont genomes yield clues of tubeworm success.</title>
        <authorList>
            <person name="Li Y."/>
            <person name="Liles M.R."/>
            <person name="Halanych K.M."/>
        </authorList>
    </citation>
    <scope>NUCLEOTIDE SEQUENCE [LARGE SCALE GENOMIC DNA]</scope>
    <source>
        <strain evidence="1">A1462</strain>
    </source>
</reference>
<sequence>MTENTKSNARFLLNLKKHHPAWQLLVAHTGPLVISSLKSLFDENLNGIDLDSAIQVLSEVLQLSHEMGEIESSNDYLLEARREIRQWIRRGLVVEREGRLIATDALESAFRFVDGLDNRIMTSTASRLSIVQREIENLESSINPDPKSRESLIRHKIAALETELASVQKGEVKVLPEQSAIESIREVYNLSMSLRNDFRRVEDSYREADQRLRQSIISEQSHRGNVVDSLLVSHEQLLQTDEGKVFDAFQRQLARKLELDNMKLRIRSLVRRPVVHKALTREQQTELSRLIIRLVGESGIVIRARARSERDVKGFLKTGLASEHHRVGQLLNDIFAQAATIDWSRQAVRRTPGPLPPIGVANSSLPVLERLRFKDLAEGIEPILDLVEQTTSLDEVDDEFWSSFDALDRQALVEETQALLAVEGRGLTIKEIAGKIPPTHDLESLALWLSMALEADIPFDDKQEHIDLSNPDGVYYRFTLPKVELSSENLADIELEL</sequence>
<keyword evidence="2" id="KW-1185">Reference proteome</keyword>
<dbReference type="EMBL" id="QFXE01000001">
    <property type="protein sequence ID" value="RDH88607.1"/>
    <property type="molecule type" value="Genomic_DNA"/>
</dbReference>
<dbReference type="Pfam" id="PF11855">
    <property type="entry name" value="DUF3375"/>
    <property type="match status" value="1"/>
</dbReference>